<name>A0A2T0SSA7_9PSEU</name>
<dbReference type="EMBL" id="PVTF01000012">
    <property type="protein sequence ID" value="PRY36286.1"/>
    <property type="molecule type" value="Genomic_DNA"/>
</dbReference>
<organism evidence="2 3">
    <name type="scientific">Umezawaea tangerina</name>
    <dbReference type="NCBI Taxonomy" id="84725"/>
    <lineage>
        <taxon>Bacteria</taxon>
        <taxon>Bacillati</taxon>
        <taxon>Actinomycetota</taxon>
        <taxon>Actinomycetes</taxon>
        <taxon>Pseudonocardiales</taxon>
        <taxon>Pseudonocardiaceae</taxon>
        <taxon>Umezawaea</taxon>
    </lineage>
</organism>
<dbReference type="InterPro" id="IPR011009">
    <property type="entry name" value="Kinase-like_dom_sf"/>
</dbReference>
<evidence type="ECO:0000313" key="2">
    <source>
        <dbReference type="EMBL" id="PRY36286.1"/>
    </source>
</evidence>
<dbReference type="RefSeq" id="WP_106192830.1">
    <property type="nucleotide sequence ID" value="NZ_PVTF01000012.1"/>
</dbReference>
<keyword evidence="3" id="KW-1185">Reference proteome</keyword>
<feature type="domain" description="Aminoglycoside phosphotransferase" evidence="1">
    <location>
        <begin position="34"/>
        <end position="230"/>
    </location>
</feature>
<dbReference type="OrthoDB" id="4706173at2"/>
<dbReference type="Gene3D" id="3.90.1200.10">
    <property type="match status" value="1"/>
</dbReference>
<dbReference type="GO" id="GO:0016740">
    <property type="term" value="F:transferase activity"/>
    <property type="evidence" value="ECO:0007669"/>
    <property type="project" value="UniProtKB-KW"/>
</dbReference>
<reference evidence="2 3" key="1">
    <citation type="submission" date="2018-03" db="EMBL/GenBank/DDBJ databases">
        <title>Genomic Encyclopedia of Archaeal and Bacterial Type Strains, Phase II (KMG-II): from individual species to whole genera.</title>
        <authorList>
            <person name="Goeker M."/>
        </authorList>
    </citation>
    <scope>NUCLEOTIDE SEQUENCE [LARGE SCALE GENOMIC DNA]</scope>
    <source>
        <strain evidence="2 3">DSM 44720</strain>
    </source>
</reference>
<accession>A0A2T0SSA7</accession>
<dbReference type="AlphaFoldDB" id="A0A2T0SSA7"/>
<protein>
    <submittedName>
        <fullName evidence="2">Phosphotransferase family enzyme</fullName>
    </submittedName>
</protein>
<dbReference type="Pfam" id="PF01636">
    <property type="entry name" value="APH"/>
    <property type="match status" value="1"/>
</dbReference>
<dbReference type="SUPFAM" id="SSF56112">
    <property type="entry name" value="Protein kinase-like (PK-like)"/>
    <property type="match status" value="1"/>
</dbReference>
<evidence type="ECO:0000313" key="3">
    <source>
        <dbReference type="Proteomes" id="UP000239494"/>
    </source>
</evidence>
<keyword evidence="2" id="KW-0808">Transferase</keyword>
<dbReference type="Proteomes" id="UP000239494">
    <property type="component" value="Unassembled WGS sequence"/>
</dbReference>
<gene>
    <name evidence="2" type="ORF">CLV43_112213</name>
</gene>
<comment type="caution">
    <text evidence="2">The sequence shown here is derived from an EMBL/GenBank/DDBJ whole genome shotgun (WGS) entry which is preliminary data.</text>
</comment>
<sequence length="288" mass="30301">MSGPGEQVAEWVGAEVGAFVPLGSRDGGPWRVAVGGTEVVVKVGRRREPFVVEVAALERAAAFGVAAPRVLAADLGGGLAGHFGVVTSVVRGSSRIPVDVRAGRLRELGAAAARLHRVVVEPTAELPLRERAIEDVDFAADWRERGPAELLEEAEQVLEGFDRDGGPRVFLHGDLWQGNTMWVGDSCTGMVDWDGAGTGPSGVDVGSMRCDAAILHGLGAADLVLDGWEREAGSRAPDVARWDVVAALGTPADLGDWLPVIHGQGRGDLDARTATARRDEFLRAALGR</sequence>
<proteinExistence type="predicted"/>
<dbReference type="InterPro" id="IPR002575">
    <property type="entry name" value="Aminoglycoside_PTrfase"/>
</dbReference>
<evidence type="ECO:0000259" key="1">
    <source>
        <dbReference type="Pfam" id="PF01636"/>
    </source>
</evidence>